<gene>
    <name evidence="9" type="ORF">KS407_08120</name>
</gene>
<dbReference type="RefSeq" id="WP_088075437.1">
    <property type="nucleotide sequence ID" value="NZ_JAHQCR010000034.1"/>
</dbReference>
<evidence type="ECO:0000256" key="4">
    <source>
        <dbReference type="ARBA" id="ARBA00022737"/>
    </source>
</evidence>
<reference evidence="9 10" key="1">
    <citation type="submission" date="2021-06" db="EMBL/GenBank/DDBJ databases">
        <title>Bacillus sp. RD4P76, an endophyte from a halophyte.</title>
        <authorList>
            <person name="Sun J.-Q."/>
        </authorList>
    </citation>
    <scope>NUCLEOTIDE SEQUENCE [LARGE SCALE GENOMIC DNA]</scope>
    <source>
        <strain evidence="9 10">JCM 17098</strain>
    </source>
</reference>
<evidence type="ECO:0000256" key="3">
    <source>
        <dbReference type="ARBA" id="ARBA00022729"/>
    </source>
</evidence>
<evidence type="ECO:0000313" key="9">
    <source>
        <dbReference type="EMBL" id="MBU9721411.1"/>
    </source>
</evidence>
<evidence type="ECO:0000256" key="5">
    <source>
        <dbReference type="ARBA" id="ARBA00022801"/>
    </source>
</evidence>
<dbReference type="InterPro" id="IPR038765">
    <property type="entry name" value="Papain-like_cys_pep_sf"/>
</dbReference>
<dbReference type="PROSITE" id="PS51782">
    <property type="entry name" value="LYSM"/>
    <property type="match status" value="1"/>
</dbReference>
<dbReference type="SMART" id="SM00257">
    <property type="entry name" value="LysM"/>
    <property type="match status" value="1"/>
</dbReference>
<evidence type="ECO:0000313" key="10">
    <source>
        <dbReference type="Proteomes" id="UP000790580"/>
    </source>
</evidence>
<dbReference type="Gene3D" id="3.90.1720.10">
    <property type="entry name" value="endopeptidase domain like (from Nostoc punctiforme)"/>
    <property type="match status" value="1"/>
</dbReference>
<dbReference type="SUPFAM" id="SSF54001">
    <property type="entry name" value="Cysteine proteinases"/>
    <property type="match status" value="1"/>
</dbReference>
<protein>
    <submittedName>
        <fullName evidence="9">C40 family peptidase</fullName>
    </submittedName>
</protein>
<dbReference type="Pfam" id="PF00877">
    <property type="entry name" value="NLPC_P60"/>
    <property type="match status" value="1"/>
</dbReference>
<dbReference type="InterPro" id="IPR012854">
    <property type="entry name" value="Cu_amine_oxidase-like_N"/>
</dbReference>
<keyword evidence="6" id="KW-0788">Thiol protease</keyword>
<keyword evidence="2" id="KW-0645">Protease</keyword>
<comment type="caution">
    <text evidence="9">The sequence shown here is derived from an EMBL/GenBank/DDBJ whole genome shotgun (WGS) entry which is preliminary data.</text>
</comment>
<dbReference type="InterPro" id="IPR051202">
    <property type="entry name" value="Peptidase_C40"/>
</dbReference>
<keyword evidence="3" id="KW-0732">Signal</keyword>
<proteinExistence type="inferred from homology"/>
<feature type="domain" description="LysM" evidence="7">
    <location>
        <begin position="149"/>
        <end position="192"/>
    </location>
</feature>
<evidence type="ECO:0000256" key="2">
    <source>
        <dbReference type="ARBA" id="ARBA00022670"/>
    </source>
</evidence>
<evidence type="ECO:0000256" key="6">
    <source>
        <dbReference type="ARBA" id="ARBA00022807"/>
    </source>
</evidence>
<feature type="domain" description="NlpC/P60" evidence="8">
    <location>
        <begin position="219"/>
        <end position="349"/>
    </location>
</feature>
<sequence>MKKHRIKSIVTCLFVFVLLFTPLSIGHAYEKVPTAGVAINGEMVDGIDPIKLDGTYYLPVIYLSKILGYNDIRFESPTKTYELTDGSTAVRLTMGGTRARRGDEYINVEPPRWIEETGYVSLDAASALFNAFIYFKPENGSIQVEKPATKYRVQRGDTLWAIAQAHHTTVQAIKAKNELGSNLIYPGQILKLPSWEGAKEMEPIKEEKPVGDYNPAPAKDVAAAIIEEAKKYIGAGYKFGATYHEAPNLFDCSSYTQFVYGKHGISLPRNSRQQAAVGTHVAVSDLQPGDLVFFSTPDLYSDGRVGHLGIYMGNGDMIHASSSRGVHIAENFLDIGYWQNNYLFAKRVID</sequence>
<name>A0ABS6JTK7_9BACI</name>
<dbReference type="PANTHER" id="PTHR47053:SF1">
    <property type="entry name" value="MUREIN DD-ENDOPEPTIDASE MEPH-RELATED"/>
    <property type="match status" value="1"/>
</dbReference>
<dbReference type="Pfam" id="PF07833">
    <property type="entry name" value="Cu_amine_oxidN1"/>
    <property type="match status" value="1"/>
</dbReference>
<dbReference type="Gene3D" id="3.10.350.10">
    <property type="entry name" value="LysM domain"/>
    <property type="match status" value="1"/>
</dbReference>
<dbReference type="InterPro" id="IPR000064">
    <property type="entry name" value="NLP_P60_dom"/>
</dbReference>
<dbReference type="EMBL" id="JAHQCR010000034">
    <property type="protein sequence ID" value="MBU9721411.1"/>
    <property type="molecule type" value="Genomic_DNA"/>
</dbReference>
<dbReference type="PROSITE" id="PS51935">
    <property type="entry name" value="NLPC_P60"/>
    <property type="match status" value="1"/>
</dbReference>
<keyword evidence="10" id="KW-1185">Reference proteome</keyword>
<dbReference type="PANTHER" id="PTHR47053">
    <property type="entry name" value="MUREIN DD-ENDOPEPTIDASE MEPH-RELATED"/>
    <property type="match status" value="1"/>
</dbReference>
<evidence type="ECO:0000259" key="7">
    <source>
        <dbReference type="PROSITE" id="PS51782"/>
    </source>
</evidence>
<dbReference type="Proteomes" id="UP000790580">
    <property type="component" value="Unassembled WGS sequence"/>
</dbReference>
<dbReference type="CDD" id="cd00118">
    <property type="entry name" value="LysM"/>
    <property type="match status" value="1"/>
</dbReference>
<comment type="similarity">
    <text evidence="1">Belongs to the peptidase C40 family.</text>
</comment>
<organism evidence="9 10">
    <name type="scientific">Evansella alkalicola</name>
    <dbReference type="NCBI Taxonomy" id="745819"/>
    <lineage>
        <taxon>Bacteria</taxon>
        <taxon>Bacillati</taxon>
        <taxon>Bacillota</taxon>
        <taxon>Bacilli</taxon>
        <taxon>Bacillales</taxon>
        <taxon>Bacillaceae</taxon>
        <taxon>Evansella</taxon>
    </lineage>
</organism>
<dbReference type="Pfam" id="PF01476">
    <property type="entry name" value="LysM"/>
    <property type="match status" value="1"/>
</dbReference>
<evidence type="ECO:0000259" key="8">
    <source>
        <dbReference type="PROSITE" id="PS51935"/>
    </source>
</evidence>
<dbReference type="InterPro" id="IPR018392">
    <property type="entry name" value="LysM"/>
</dbReference>
<keyword evidence="5" id="KW-0378">Hydrolase</keyword>
<evidence type="ECO:0000256" key="1">
    <source>
        <dbReference type="ARBA" id="ARBA00007074"/>
    </source>
</evidence>
<dbReference type="InterPro" id="IPR036779">
    <property type="entry name" value="LysM_dom_sf"/>
</dbReference>
<accession>A0ABS6JTK7</accession>
<dbReference type="SUPFAM" id="SSF54106">
    <property type="entry name" value="LysM domain"/>
    <property type="match status" value="1"/>
</dbReference>
<keyword evidence="4" id="KW-0677">Repeat</keyword>